<accession>A0A437P9J8</accession>
<evidence type="ECO:0000313" key="2">
    <source>
        <dbReference type="Proteomes" id="UP000286997"/>
    </source>
</evidence>
<protein>
    <submittedName>
        <fullName evidence="1">Metallopeptidase family protein</fullName>
    </submittedName>
</protein>
<evidence type="ECO:0000313" key="1">
    <source>
        <dbReference type="EMBL" id="RVU18778.1"/>
    </source>
</evidence>
<dbReference type="Pfam" id="PF06262">
    <property type="entry name" value="Zincin_1"/>
    <property type="match status" value="1"/>
</dbReference>
<dbReference type="Proteomes" id="UP000286997">
    <property type="component" value="Unassembled WGS sequence"/>
</dbReference>
<name>A0A437P9J8_9HYPH</name>
<keyword evidence="2" id="KW-1185">Reference proteome</keyword>
<dbReference type="EMBL" id="SACP01000008">
    <property type="protein sequence ID" value="RVU18778.1"/>
    <property type="molecule type" value="Genomic_DNA"/>
</dbReference>
<dbReference type="CDD" id="cd12952">
    <property type="entry name" value="MMP_ACEL2062"/>
    <property type="match status" value="1"/>
</dbReference>
<dbReference type="InterPro" id="IPR010428">
    <property type="entry name" value="Zincin_1"/>
</dbReference>
<reference evidence="1 2" key="1">
    <citation type="submission" date="2019-01" db="EMBL/GenBank/DDBJ databases">
        <authorList>
            <person name="Chen W.-M."/>
        </authorList>
    </citation>
    <scope>NUCLEOTIDE SEQUENCE [LARGE SCALE GENOMIC DNA]</scope>
    <source>
        <strain evidence="1 2">TER-1</strain>
    </source>
</reference>
<sequence length="141" mass="15466">MRLVEAVDWSGLKAPDLAAFERLAEAAFARLPEEFRALCAGVVVRVEDFPDDGTLAEMACESEFDLLGLFRGVGLAQGGGALATGQFPNMVWLYRRPILDYWAEHDESLGHLVTHVLVHEIGHHFGLSDDDMQAIEDAAEA</sequence>
<dbReference type="AlphaFoldDB" id="A0A437P9J8"/>
<dbReference type="OrthoDB" id="9806895at2"/>
<dbReference type="Gene3D" id="3.30.2010.20">
    <property type="match status" value="1"/>
</dbReference>
<proteinExistence type="predicted"/>
<dbReference type="SUPFAM" id="SSF55486">
    <property type="entry name" value="Metalloproteases ('zincins'), catalytic domain"/>
    <property type="match status" value="1"/>
</dbReference>
<organism evidence="1 2">
    <name type="scientific">Methylobacterium oryzihabitans</name>
    <dbReference type="NCBI Taxonomy" id="2499852"/>
    <lineage>
        <taxon>Bacteria</taxon>
        <taxon>Pseudomonadati</taxon>
        <taxon>Pseudomonadota</taxon>
        <taxon>Alphaproteobacteria</taxon>
        <taxon>Hyphomicrobiales</taxon>
        <taxon>Methylobacteriaceae</taxon>
        <taxon>Methylobacterium</taxon>
    </lineage>
</organism>
<dbReference type="InterPro" id="IPR038555">
    <property type="entry name" value="Zincin_1_sf"/>
</dbReference>
<gene>
    <name evidence="1" type="ORF">EOE48_10370</name>
</gene>
<comment type="caution">
    <text evidence="1">The sequence shown here is derived from an EMBL/GenBank/DDBJ whole genome shotgun (WGS) entry which is preliminary data.</text>
</comment>